<organism evidence="2 3">
    <name type="scientific">Janthinobacterium violaceinigrum</name>
    <dbReference type="NCBI Taxonomy" id="2654252"/>
    <lineage>
        <taxon>Bacteria</taxon>
        <taxon>Pseudomonadati</taxon>
        <taxon>Pseudomonadota</taxon>
        <taxon>Betaproteobacteria</taxon>
        <taxon>Burkholderiales</taxon>
        <taxon>Oxalobacteraceae</taxon>
        <taxon>Janthinobacterium</taxon>
    </lineage>
</organism>
<dbReference type="Proteomes" id="UP000468717">
    <property type="component" value="Unassembled WGS sequence"/>
</dbReference>
<feature type="transmembrane region" description="Helical" evidence="1">
    <location>
        <begin position="29"/>
        <end position="47"/>
    </location>
</feature>
<protein>
    <submittedName>
        <fullName evidence="2">Uncharacterized protein</fullName>
    </submittedName>
</protein>
<name>A0A6I1I1B5_9BURK</name>
<evidence type="ECO:0000256" key="1">
    <source>
        <dbReference type="SAM" id="Phobius"/>
    </source>
</evidence>
<feature type="transmembrane region" description="Helical" evidence="1">
    <location>
        <begin position="97"/>
        <end position="115"/>
    </location>
</feature>
<evidence type="ECO:0000313" key="2">
    <source>
        <dbReference type="EMBL" id="KAB8063720.1"/>
    </source>
</evidence>
<sequence>MKLNIIFIALSTILQVLWTCLIARHYNVFVITCTLLTFISLSIYILNRSIFTYPWHNRALLGAIIGFIGWIAAAFAAELALRGTSILIREYTISNFYFFPTLLLGWVYGAILFTIGPPVLESRLAIPVDWKANIPTMPGAYLDAVKKKEQTPFEH</sequence>
<keyword evidence="1" id="KW-1133">Transmembrane helix</keyword>
<dbReference type="EMBL" id="WFLI01000019">
    <property type="protein sequence ID" value="KAB8063720.1"/>
    <property type="molecule type" value="Genomic_DNA"/>
</dbReference>
<keyword evidence="1" id="KW-0472">Membrane</keyword>
<accession>A0A6I1I1B5</accession>
<dbReference type="AlphaFoldDB" id="A0A6I1I1B5"/>
<reference evidence="2 3" key="1">
    <citation type="submission" date="2019-10" db="EMBL/GenBank/DDBJ databases">
        <title>Three novel species isolated from a subtropical stream in China.</title>
        <authorList>
            <person name="Lu H."/>
        </authorList>
    </citation>
    <scope>NUCLEOTIDE SEQUENCE [LARGE SCALE GENOMIC DNA]</scope>
    <source>
        <strain evidence="2 3">FT13W</strain>
    </source>
</reference>
<comment type="caution">
    <text evidence="2">The sequence shown here is derived from an EMBL/GenBank/DDBJ whole genome shotgun (WGS) entry which is preliminary data.</text>
</comment>
<feature type="transmembrane region" description="Helical" evidence="1">
    <location>
        <begin position="59"/>
        <end position="77"/>
    </location>
</feature>
<keyword evidence="3" id="KW-1185">Reference proteome</keyword>
<proteinExistence type="predicted"/>
<keyword evidence="1" id="KW-0812">Transmembrane</keyword>
<dbReference type="RefSeq" id="WP_152283492.1">
    <property type="nucleotide sequence ID" value="NZ_WFLI01000019.1"/>
</dbReference>
<gene>
    <name evidence="2" type="ORF">GCN75_16865</name>
</gene>
<evidence type="ECO:0000313" key="3">
    <source>
        <dbReference type="Proteomes" id="UP000468717"/>
    </source>
</evidence>